<protein>
    <recommendedName>
        <fullName evidence="1">SH3b domain-containing protein</fullName>
    </recommendedName>
</protein>
<evidence type="ECO:0000259" key="1">
    <source>
        <dbReference type="Pfam" id="PF08239"/>
    </source>
</evidence>
<reference evidence="2" key="1">
    <citation type="submission" date="2023-07" db="EMBL/GenBank/DDBJ databases">
        <authorList>
            <person name="Pelsma A.J. K."/>
        </authorList>
    </citation>
    <scope>NUCLEOTIDE SEQUENCE</scope>
</reference>
<feature type="domain" description="SH3b" evidence="1">
    <location>
        <begin position="166"/>
        <end position="221"/>
    </location>
</feature>
<dbReference type="AlphaFoldDB" id="A0AA48M1Z4"/>
<evidence type="ECO:0000313" key="2">
    <source>
        <dbReference type="EMBL" id="CAJ0883515.1"/>
    </source>
</evidence>
<gene>
    <name evidence="2" type="ORF">AMST5_03439</name>
</gene>
<dbReference type="EMBL" id="OY288114">
    <property type="protein sequence ID" value="CAJ0883515.1"/>
    <property type="molecule type" value="Genomic_DNA"/>
</dbReference>
<name>A0AA48M1Z4_9ZZZZ</name>
<organism evidence="2">
    <name type="scientific">freshwater sediment metagenome</name>
    <dbReference type="NCBI Taxonomy" id="556182"/>
    <lineage>
        <taxon>unclassified sequences</taxon>
        <taxon>metagenomes</taxon>
        <taxon>ecological metagenomes</taxon>
    </lineage>
</organism>
<dbReference type="Pfam" id="PF08239">
    <property type="entry name" value="SH3_3"/>
    <property type="match status" value="1"/>
</dbReference>
<dbReference type="Gene3D" id="2.60.120.380">
    <property type="match status" value="1"/>
</dbReference>
<dbReference type="InterPro" id="IPR003646">
    <property type="entry name" value="SH3-like_bac-type"/>
</dbReference>
<sequence>MSIWFQKLAFALALLSLPAIAAAQPEHRTQRVAFKDGRATIRGRIKGHEYVDYTFPAGAGESLKVVLKTSQPSGYFNLMAPGESETAFFIGSTSGDRYEGAVPTSGDYTARVYLMRNAARRGATARYTLSIALGQKSSTSEKGPDFADGLTGGPDYWEVAGVAAGDALNMRSKPRPGGAFITRLSNGAVLRNLGCKNTHGQRWCRVEGPSAKRGWVNGRYLRESGGPQ</sequence>
<accession>A0AA48M1Z4</accession>
<dbReference type="Gene3D" id="2.30.30.40">
    <property type="entry name" value="SH3 Domains"/>
    <property type="match status" value="1"/>
</dbReference>
<proteinExistence type="predicted"/>